<sequence>MEENISNDNSKRSEVKLTGAQKYGSAPVEGSTSAMTRESIMDEIQALLWKLDDRKLRITYQFIKKLIG</sequence>
<proteinExistence type="predicted"/>
<evidence type="ECO:0000313" key="3">
    <source>
        <dbReference type="Proteomes" id="UP001200313"/>
    </source>
</evidence>
<protein>
    <submittedName>
        <fullName evidence="2">Uncharacterized protein</fullName>
    </submittedName>
</protein>
<evidence type="ECO:0000313" key="2">
    <source>
        <dbReference type="EMBL" id="MCG4526940.1"/>
    </source>
</evidence>
<keyword evidence="3" id="KW-1185">Reference proteome</keyword>
<gene>
    <name evidence="2" type="ORF">L0P79_07590</name>
</gene>
<organism evidence="2 3">
    <name type="scientific">Intestinimonas massiliensis</name>
    <name type="common">ex Afouda et al. 2020</name>
    <dbReference type="NCBI Taxonomy" id="1673721"/>
    <lineage>
        <taxon>Bacteria</taxon>
        <taxon>Bacillati</taxon>
        <taxon>Bacillota</taxon>
        <taxon>Clostridia</taxon>
        <taxon>Eubacteriales</taxon>
        <taxon>Intestinimonas</taxon>
    </lineage>
</organism>
<reference evidence="2 3" key="1">
    <citation type="submission" date="2022-01" db="EMBL/GenBank/DDBJ databases">
        <title>Collection of gut derived symbiotic bacterial strains cultured from healthy donors.</title>
        <authorList>
            <person name="Lin H."/>
            <person name="Kohout C."/>
            <person name="Waligurski E."/>
            <person name="Pamer E.G."/>
        </authorList>
    </citation>
    <scope>NUCLEOTIDE SEQUENCE [LARGE SCALE GENOMIC DNA]</scope>
    <source>
        <strain evidence="2 3">DFI.3.7</strain>
    </source>
</reference>
<dbReference type="EMBL" id="JAKNJB010000010">
    <property type="protein sequence ID" value="MCG4526940.1"/>
    <property type="molecule type" value="Genomic_DNA"/>
</dbReference>
<dbReference type="RefSeq" id="WP_238073808.1">
    <property type="nucleotide sequence ID" value="NZ_JAKNJB010000010.1"/>
</dbReference>
<dbReference type="Proteomes" id="UP001200313">
    <property type="component" value="Unassembled WGS sequence"/>
</dbReference>
<comment type="caution">
    <text evidence="2">The sequence shown here is derived from an EMBL/GenBank/DDBJ whole genome shotgun (WGS) entry which is preliminary data.</text>
</comment>
<accession>A0ABS9M838</accession>
<evidence type="ECO:0000256" key="1">
    <source>
        <dbReference type="SAM" id="MobiDB-lite"/>
    </source>
</evidence>
<name>A0ABS9M838_9FIRM</name>
<feature type="region of interest" description="Disordered" evidence="1">
    <location>
        <begin position="1"/>
        <end position="35"/>
    </location>
</feature>